<sequence length="357" mass="39456">MIIPIADALRCTTCYSFFLHKSCGELPREMNHLGHHLKLNSAYAPCDACGQSKASLRYSCSSCAFCLDSGCASLPETIEHTSLHQHPLTLLPKLSVFCCDACGITHEEAGLPYHCAASCNFWVHPDCASLPSTIGHTSHHQHPLTRVSSCDKSEIYKFGFYCDICSKEVRHKNCIYYCADCTYFAHVHWATSILPPDNSHQDPEAEDHPPPSTQISCLSMPDESSSIDLVNSLIEKISLLGDSKVGRGLKDGHCDHNSTLLDAETNEVCDACVRPISTPYYNCGECNLILHKSCAELPSEIQYPFHTPHLHILQMTPFLTCDACSRTYTGFSYGCRGCDFDLDIKCASLPTVGKMEF</sequence>
<name>A0ACC0P152_RHOML</name>
<protein>
    <submittedName>
        <fullName evidence="1">Uncharacterized protein</fullName>
    </submittedName>
</protein>
<dbReference type="Proteomes" id="UP001062846">
    <property type="component" value="Chromosome 4"/>
</dbReference>
<dbReference type="EMBL" id="CM046391">
    <property type="protein sequence ID" value="KAI8558901.1"/>
    <property type="molecule type" value="Genomic_DNA"/>
</dbReference>
<gene>
    <name evidence="1" type="ORF">RHMOL_Rhmol04G0132400</name>
</gene>
<reference evidence="1" key="1">
    <citation type="submission" date="2022-02" db="EMBL/GenBank/DDBJ databases">
        <title>Plant Genome Project.</title>
        <authorList>
            <person name="Zhang R.-G."/>
        </authorList>
    </citation>
    <scope>NUCLEOTIDE SEQUENCE</scope>
    <source>
        <strain evidence="1">AT1</strain>
    </source>
</reference>
<organism evidence="1 2">
    <name type="scientific">Rhododendron molle</name>
    <name type="common">Chinese azalea</name>
    <name type="synonym">Azalea mollis</name>
    <dbReference type="NCBI Taxonomy" id="49168"/>
    <lineage>
        <taxon>Eukaryota</taxon>
        <taxon>Viridiplantae</taxon>
        <taxon>Streptophyta</taxon>
        <taxon>Embryophyta</taxon>
        <taxon>Tracheophyta</taxon>
        <taxon>Spermatophyta</taxon>
        <taxon>Magnoliopsida</taxon>
        <taxon>eudicotyledons</taxon>
        <taxon>Gunneridae</taxon>
        <taxon>Pentapetalae</taxon>
        <taxon>asterids</taxon>
        <taxon>Ericales</taxon>
        <taxon>Ericaceae</taxon>
        <taxon>Ericoideae</taxon>
        <taxon>Rhodoreae</taxon>
        <taxon>Rhododendron</taxon>
    </lineage>
</organism>
<comment type="caution">
    <text evidence="1">The sequence shown here is derived from an EMBL/GenBank/DDBJ whole genome shotgun (WGS) entry which is preliminary data.</text>
</comment>
<accession>A0ACC0P152</accession>
<keyword evidence="2" id="KW-1185">Reference proteome</keyword>
<evidence type="ECO:0000313" key="1">
    <source>
        <dbReference type="EMBL" id="KAI8558901.1"/>
    </source>
</evidence>
<proteinExistence type="predicted"/>
<evidence type="ECO:0000313" key="2">
    <source>
        <dbReference type="Proteomes" id="UP001062846"/>
    </source>
</evidence>